<feature type="domain" description="Zinc finger CGNR" evidence="1">
    <location>
        <begin position="138"/>
        <end position="181"/>
    </location>
</feature>
<dbReference type="InterPro" id="IPR021005">
    <property type="entry name" value="Znf_CGNR"/>
</dbReference>
<gene>
    <name evidence="2" type="ORF">EDM52_19190</name>
</gene>
<accession>A0A3M8C0Z8</accession>
<keyword evidence="3" id="KW-1185">Reference proteome</keyword>
<dbReference type="Pfam" id="PF11706">
    <property type="entry name" value="zf-CGNR"/>
    <property type="match status" value="1"/>
</dbReference>
<dbReference type="InterPro" id="IPR023286">
    <property type="entry name" value="ABATE_dom_sf"/>
</dbReference>
<dbReference type="PANTHER" id="PTHR35525">
    <property type="entry name" value="BLL6575 PROTEIN"/>
    <property type="match status" value="1"/>
</dbReference>
<dbReference type="InterPro" id="IPR010852">
    <property type="entry name" value="ABATE"/>
</dbReference>
<organism evidence="2 3">
    <name type="scientific">Brevibacillus invocatus</name>
    <dbReference type="NCBI Taxonomy" id="173959"/>
    <lineage>
        <taxon>Bacteria</taxon>
        <taxon>Bacillati</taxon>
        <taxon>Bacillota</taxon>
        <taxon>Bacilli</taxon>
        <taxon>Bacillales</taxon>
        <taxon>Paenibacillaceae</taxon>
        <taxon>Brevibacillus</taxon>
    </lineage>
</organism>
<dbReference type="Pfam" id="PF07336">
    <property type="entry name" value="ABATE"/>
    <property type="match status" value="1"/>
</dbReference>
<evidence type="ECO:0000313" key="3">
    <source>
        <dbReference type="Proteomes" id="UP000282028"/>
    </source>
</evidence>
<dbReference type="AlphaFoldDB" id="A0A3M8C0Z8"/>
<evidence type="ECO:0000313" key="2">
    <source>
        <dbReference type="EMBL" id="RNB69386.1"/>
    </source>
</evidence>
<evidence type="ECO:0000259" key="1">
    <source>
        <dbReference type="Pfam" id="PF11706"/>
    </source>
</evidence>
<sequence>MESLCIDFLNSDWRDWRGSGRREDRLRKTEWLQSFLEAWGLQAPLPHSTDDPQIAELVELRISLRRMVEAVARGEDITSEDLAELNRVMAMAPSHQRIELRENEYRLEQVSDTMGWNLVMARIVESFADLLVHQEKRRLKICDNQDCQWVYYDESRNRVRRWCDDKACGNLMKVRRFRERQKEKGEA</sequence>
<dbReference type="OrthoDB" id="123307at2"/>
<dbReference type="Gene3D" id="1.10.3300.10">
    <property type="entry name" value="Jann2411-like domain"/>
    <property type="match status" value="1"/>
</dbReference>
<name>A0A3M8C0Z8_9BACL</name>
<comment type="caution">
    <text evidence="2">The sequence shown here is derived from an EMBL/GenBank/DDBJ whole genome shotgun (WGS) entry which is preliminary data.</text>
</comment>
<proteinExistence type="predicted"/>
<dbReference type="SUPFAM" id="SSF160904">
    <property type="entry name" value="Jann2411-like"/>
    <property type="match status" value="1"/>
</dbReference>
<reference evidence="2 3" key="1">
    <citation type="submission" date="2018-10" db="EMBL/GenBank/DDBJ databases">
        <title>Phylogenomics of Brevibacillus.</title>
        <authorList>
            <person name="Dunlap C."/>
        </authorList>
    </citation>
    <scope>NUCLEOTIDE SEQUENCE [LARGE SCALE GENOMIC DNA]</scope>
    <source>
        <strain evidence="2 3">JCM 12215</strain>
    </source>
</reference>
<protein>
    <recommendedName>
        <fullName evidence="1">Zinc finger CGNR domain-containing protein</fullName>
    </recommendedName>
</protein>
<dbReference type="PANTHER" id="PTHR35525:SF3">
    <property type="entry name" value="BLL6575 PROTEIN"/>
    <property type="match status" value="1"/>
</dbReference>
<dbReference type="Proteomes" id="UP000282028">
    <property type="component" value="Unassembled WGS sequence"/>
</dbReference>
<dbReference type="EMBL" id="RHHR01000039">
    <property type="protein sequence ID" value="RNB69386.1"/>
    <property type="molecule type" value="Genomic_DNA"/>
</dbReference>
<dbReference type="RefSeq" id="WP_122910589.1">
    <property type="nucleotide sequence ID" value="NZ_CBCSBE010000025.1"/>
</dbReference>